<dbReference type="Proteomes" id="UP000663760">
    <property type="component" value="Chromosome 14"/>
</dbReference>
<keyword evidence="3" id="KW-1185">Reference proteome</keyword>
<evidence type="ECO:0000313" key="3">
    <source>
        <dbReference type="Proteomes" id="UP000663760"/>
    </source>
</evidence>
<feature type="chain" id="PRO_5029569847" evidence="1">
    <location>
        <begin position="26"/>
        <end position="149"/>
    </location>
</feature>
<feature type="signal peptide" evidence="1">
    <location>
        <begin position="1"/>
        <end position="25"/>
    </location>
</feature>
<dbReference type="EMBL" id="LR746277">
    <property type="protein sequence ID" value="CAA7407765.1"/>
    <property type="molecule type" value="Genomic_DNA"/>
</dbReference>
<sequence length="149" mass="16733">MAALSLTGFLLRLLLFSIALRQAIADDLRATETGAIADINRALERRPVSLLSTFTTVNFLFFLPRLIDLSRYQERRGYAVARTGAEAKGMKRMEGGRRPGADCGRREEGKLNVECELRGKRRNSVVNFVDFIPFSSDYRGAKTHPPKNN</sequence>
<reference evidence="2" key="1">
    <citation type="submission" date="2020-02" db="EMBL/GenBank/DDBJ databases">
        <authorList>
            <person name="Scholz U."/>
            <person name="Mascher M."/>
            <person name="Fiebig A."/>
        </authorList>
    </citation>
    <scope>NUCLEOTIDE SEQUENCE</scope>
</reference>
<dbReference type="AlphaFoldDB" id="A0A7I8LEP3"/>
<protein>
    <submittedName>
        <fullName evidence="2">Uncharacterized protein</fullName>
    </submittedName>
</protein>
<name>A0A7I8LEP3_SPIIN</name>
<keyword evidence="1" id="KW-0732">Signal</keyword>
<gene>
    <name evidence="2" type="ORF">SI8410_14018443</name>
</gene>
<proteinExistence type="predicted"/>
<dbReference type="OrthoDB" id="769713at2759"/>
<evidence type="ECO:0000256" key="1">
    <source>
        <dbReference type="SAM" id="SignalP"/>
    </source>
</evidence>
<accession>A0A7I8LEP3</accession>
<organism evidence="2 3">
    <name type="scientific">Spirodela intermedia</name>
    <name type="common">Intermediate duckweed</name>
    <dbReference type="NCBI Taxonomy" id="51605"/>
    <lineage>
        <taxon>Eukaryota</taxon>
        <taxon>Viridiplantae</taxon>
        <taxon>Streptophyta</taxon>
        <taxon>Embryophyta</taxon>
        <taxon>Tracheophyta</taxon>
        <taxon>Spermatophyta</taxon>
        <taxon>Magnoliopsida</taxon>
        <taxon>Liliopsida</taxon>
        <taxon>Araceae</taxon>
        <taxon>Lemnoideae</taxon>
        <taxon>Spirodela</taxon>
    </lineage>
</organism>
<evidence type="ECO:0000313" key="2">
    <source>
        <dbReference type="EMBL" id="CAA7407765.1"/>
    </source>
</evidence>